<keyword evidence="4" id="KW-0645">Protease</keyword>
<accession>A0A543I739</accession>
<evidence type="ECO:0000259" key="3">
    <source>
        <dbReference type="Pfam" id="PF02517"/>
    </source>
</evidence>
<sequence length="353" mass="38045">MTDGVSPVGAGQNRLEYHRLYRGLPRYRWWKPLLAGIVALLYCGIASSTLLAVFLVVTSAVTSATGTPSEFFLPDGQVNQVAFSGIDAASPVSLLMNLGLVAVWMPCILLALWTVGIRPTGRITSVAFRIRWRWLASCLLPAAVATAAMMVLGAVVVPAIQGESLFAPSTPPGTFLLCALVILLVTPFQAAAEEYAFRGGLMQIMGAWVRWRWLAISLPTLLFALAHNYDIWGLIDVALFGITAAWITWRTGGLEAAIVLHALNNIALFLLLSSGMNGSTVVQNSTGGPIILTGTVVMMAIFVLWIERLRRRQRLVTTAAPDSEGSGAPRGWAEATPSRLNPTRPSNTQGDFR</sequence>
<proteinExistence type="predicted"/>
<dbReference type="PANTHER" id="PTHR36435">
    <property type="entry name" value="SLR1288 PROTEIN"/>
    <property type="match status" value="1"/>
</dbReference>
<dbReference type="EMBL" id="VFPN01000001">
    <property type="protein sequence ID" value="TQM66398.1"/>
    <property type="molecule type" value="Genomic_DNA"/>
</dbReference>
<feature type="transmembrane region" description="Helical" evidence="2">
    <location>
        <begin position="288"/>
        <end position="306"/>
    </location>
</feature>
<gene>
    <name evidence="4" type="ORF">FB466_1238</name>
</gene>
<dbReference type="Pfam" id="PF02517">
    <property type="entry name" value="Rce1-like"/>
    <property type="match status" value="1"/>
</dbReference>
<dbReference type="AlphaFoldDB" id="A0A543I739"/>
<feature type="transmembrane region" description="Helical" evidence="2">
    <location>
        <begin position="256"/>
        <end position="276"/>
    </location>
</feature>
<feature type="transmembrane region" description="Helical" evidence="2">
    <location>
        <begin position="204"/>
        <end position="225"/>
    </location>
</feature>
<feature type="region of interest" description="Disordered" evidence="1">
    <location>
        <begin position="319"/>
        <end position="353"/>
    </location>
</feature>
<keyword evidence="2" id="KW-0472">Membrane</keyword>
<keyword evidence="5" id="KW-1185">Reference proteome</keyword>
<feature type="domain" description="CAAX prenyl protease 2/Lysostaphin resistance protein A-like" evidence="3">
    <location>
        <begin position="179"/>
        <end position="266"/>
    </location>
</feature>
<dbReference type="RefSeq" id="WP_141916643.1">
    <property type="nucleotide sequence ID" value="NZ_BAAAYS010000003.1"/>
</dbReference>
<dbReference type="Proteomes" id="UP000318331">
    <property type="component" value="Unassembled WGS sequence"/>
</dbReference>
<feature type="transmembrane region" description="Helical" evidence="2">
    <location>
        <begin position="134"/>
        <end position="160"/>
    </location>
</feature>
<feature type="transmembrane region" description="Helical" evidence="2">
    <location>
        <begin position="94"/>
        <end position="113"/>
    </location>
</feature>
<dbReference type="InterPro" id="IPR052710">
    <property type="entry name" value="CAAX_protease"/>
</dbReference>
<evidence type="ECO:0000256" key="2">
    <source>
        <dbReference type="SAM" id="Phobius"/>
    </source>
</evidence>
<keyword evidence="2" id="KW-0812">Transmembrane</keyword>
<keyword evidence="2" id="KW-1133">Transmembrane helix</keyword>
<comment type="caution">
    <text evidence="4">The sequence shown here is derived from an EMBL/GenBank/DDBJ whole genome shotgun (WGS) entry which is preliminary data.</text>
</comment>
<dbReference type="GO" id="GO:0006508">
    <property type="term" value="P:proteolysis"/>
    <property type="evidence" value="ECO:0007669"/>
    <property type="project" value="UniProtKB-KW"/>
</dbReference>
<evidence type="ECO:0000313" key="4">
    <source>
        <dbReference type="EMBL" id="TQM66398.1"/>
    </source>
</evidence>
<feature type="transmembrane region" description="Helical" evidence="2">
    <location>
        <begin position="33"/>
        <end position="57"/>
    </location>
</feature>
<dbReference type="OrthoDB" id="2680086at2"/>
<dbReference type="GO" id="GO:0080120">
    <property type="term" value="P:CAAX-box protein maturation"/>
    <property type="evidence" value="ECO:0007669"/>
    <property type="project" value="UniProtKB-ARBA"/>
</dbReference>
<keyword evidence="4" id="KW-0378">Hydrolase</keyword>
<dbReference type="InterPro" id="IPR003675">
    <property type="entry name" value="Rce1/LyrA-like_dom"/>
</dbReference>
<feature type="transmembrane region" description="Helical" evidence="2">
    <location>
        <begin position="172"/>
        <end position="192"/>
    </location>
</feature>
<dbReference type="GO" id="GO:0004175">
    <property type="term" value="F:endopeptidase activity"/>
    <property type="evidence" value="ECO:0007669"/>
    <property type="project" value="UniProtKB-ARBA"/>
</dbReference>
<dbReference type="PANTHER" id="PTHR36435:SF1">
    <property type="entry name" value="CAAX AMINO TERMINAL PROTEASE FAMILY PROTEIN"/>
    <property type="match status" value="1"/>
</dbReference>
<evidence type="ECO:0000256" key="1">
    <source>
        <dbReference type="SAM" id="MobiDB-lite"/>
    </source>
</evidence>
<organism evidence="4 5">
    <name type="scientific">Klugiella xanthotipulae</name>
    <dbReference type="NCBI Taxonomy" id="244735"/>
    <lineage>
        <taxon>Bacteria</taxon>
        <taxon>Bacillati</taxon>
        <taxon>Actinomycetota</taxon>
        <taxon>Actinomycetes</taxon>
        <taxon>Micrococcales</taxon>
        <taxon>Microbacteriaceae</taxon>
        <taxon>Klugiella</taxon>
    </lineage>
</organism>
<name>A0A543I739_9MICO</name>
<protein>
    <submittedName>
        <fullName evidence="4">Membrane protease YdiL (CAAX protease family)</fullName>
    </submittedName>
</protein>
<evidence type="ECO:0000313" key="5">
    <source>
        <dbReference type="Proteomes" id="UP000318331"/>
    </source>
</evidence>
<feature type="transmembrane region" description="Helical" evidence="2">
    <location>
        <begin position="231"/>
        <end position="249"/>
    </location>
</feature>
<reference evidence="4 5" key="1">
    <citation type="submission" date="2019-06" db="EMBL/GenBank/DDBJ databases">
        <title>Sequencing the genomes of 1000 actinobacteria strains.</title>
        <authorList>
            <person name="Klenk H.-P."/>
        </authorList>
    </citation>
    <scope>NUCLEOTIDE SEQUENCE [LARGE SCALE GENOMIC DNA]</scope>
    <source>
        <strain evidence="4 5">DSM 18031</strain>
    </source>
</reference>
<feature type="compositionally biased region" description="Polar residues" evidence="1">
    <location>
        <begin position="338"/>
        <end position="353"/>
    </location>
</feature>